<comment type="caution">
    <text evidence="1">The sequence shown here is derived from an EMBL/GenBank/DDBJ whole genome shotgun (WGS) entry which is preliminary data.</text>
</comment>
<gene>
    <name evidence="1" type="ORF">HHO47_02580</name>
</gene>
<evidence type="ECO:0000313" key="1">
    <source>
        <dbReference type="EMBL" id="NMM39752.1"/>
    </source>
</evidence>
<protein>
    <submittedName>
        <fullName evidence="1">Uncharacterized protein</fullName>
    </submittedName>
</protein>
<keyword evidence="2" id="KW-1185">Reference proteome</keyword>
<sequence length="157" mass="18041">MSFRQLRKFSKDELLFDEKETRVILKFIFKATDHKLIDSMTMTDTLRSFAQGLLVEAIDASYKIGYVESIFRASANPNQGAIKILKSFAKKAAVHWFKNTKAHDLQNVKVYQFVLDFIATRFRSQLPLFIAKNTPENNFGAFLAYQSPPSHLSQVWG</sequence>
<dbReference type="Proteomes" id="UP000570493">
    <property type="component" value="Unassembled WGS sequence"/>
</dbReference>
<dbReference type="RefSeq" id="WP_169018603.1">
    <property type="nucleotide sequence ID" value="NZ_JABBMT010000002.1"/>
</dbReference>
<evidence type="ECO:0000313" key="2">
    <source>
        <dbReference type="Proteomes" id="UP000570493"/>
    </source>
</evidence>
<dbReference type="AlphaFoldDB" id="A0A7Y0DQE2"/>
<accession>A0A7Y0DQE2</accession>
<organism evidence="1 2">
    <name type="scientific">Pseudoalteromonas arctica</name>
    <dbReference type="NCBI Taxonomy" id="394751"/>
    <lineage>
        <taxon>Bacteria</taxon>
        <taxon>Pseudomonadati</taxon>
        <taxon>Pseudomonadota</taxon>
        <taxon>Gammaproteobacteria</taxon>
        <taxon>Alteromonadales</taxon>
        <taxon>Pseudoalteromonadaceae</taxon>
        <taxon>Pseudoalteromonas</taxon>
    </lineage>
</organism>
<proteinExistence type="predicted"/>
<dbReference type="EMBL" id="JABBMT010000002">
    <property type="protein sequence ID" value="NMM39752.1"/>
    <property type="molecule type" value="Genomic_DNA"/>
</dbReference>
<reference evidence="1" key="1">
    <citation type="submission" date="2020-04" db="EMBL/GenBank/DDBJ databases">
        <title>Genome Sequencing for Pseudoaltermonas arctica.</title>
        <authorList>
            <person name="Elkins N.S."/>
        </authorList>
    </citation>
    <scope>NUCLEOTIDE SEQUENCE [LARGE SCALE GENOMIC DNA]</scope>
    <source>
        <strain evidence="1">NEC-BIFX-2020_0012</strain>
    </source>
</reference>
<name>A0A7Y0DQE2_9GAMM</name>